<evidence type="ECO:0000313" key="2">
    <source>
        <dbReference type="Proteomes" id="UP000226420"/>
    </source>
</evidence>
<gene>
    <name evidence="1" type="ORF">SAMN02745723_101232</name>
</gene>
<proteinExistence type="predicted"/>
<sequence length="39" mass="4706">MNEKVHAMHPASHRVQQCIILIKLTEWPVNHKRHQPFSY</sequence>
<accession>A0AAJ4W7T9</accession>
<dbReference type="AlphaFoldDB" id="A0AAJ4W7T9"/>
<protein>
    <submittedName>
        <fullName evidence="1">Uncharacterized protein</fullName>
    </submittedName>
</protein>
<comment type="caution">
    <text evidence="1">The sequence shown here is derived from an EMBL/GenBank/DDBJ whole genome shotgun (WGS) entry which is preliminary data.</text>
</comment>
<dbReference type="Proteomes" id="UP000226420">
    <property type="component" value="Unassembled WGS sequence"/>
</dbReference>
<organism evidence="1 2">
    <name type="scientific">Pragia fontium DSM 5563 = ATCC 49100</name>
    <dbReference type="NCBI Taxonomy" id="1122977"/>
    <lineage>
        <taxon>Bacteria</taxon>
        <taxon>Pseudomonadati</taxon>
        <taxon>Pseudomonadota</taxon>
        <taxon>Gammaproteobacteria</taxon>
        <taxon>Enterobacterales</taxon>
        <taxon>Budviciaceae</taxon>
        <taxon>Pragia</taxon>
    </lineage>
</organism>
<name>A0AAJ4W7T9_9GAMM</name>
<reference evidence="1 2" key="1">
    <citation type="submission" date="2016-10" db="EMBL/GenBank/DDBJ databases">
        <authorList>
            <person name="Varghese N."/>
            <person name="Submissions S."/>
        </authorList>
    </citation>
    <scope>NUCLEOTIDE SEQUENCE [LARGE SCALE GENOMIC DNA]</scope>
    <source>
        <strain evidence="1 2">DSM 5563</strain>
    </source>
</reference>
<dbReference type="EMBL" id="FOLW01000001">
    <property type="protein sequence ID" value="SFC04086.1"/>
    <property type="molecule type" value="Genomic_DNA"/>
</dbReference>
<evidence type="ECO:0000313" key="1">
    <source>
        <dbReference type="EMBL" id="SFC04086.1"/>
    </source>
</evidence>